<feature type="compositionally biased region" description="Low complexity" evidence="2">
    <location>
        <begin position="1"/>
        <end position="14"/>
    </location>
</feature>
<proteinExistence type="predicted"/>
<dbReference type="InterPro" id="IPR003010">
    <property type="entry name" value="C-N_Hydrolase"/>
</dbReference>
<feature type="domain" description="CN hydrolase" evidence="3">
    <location>
        <begin position="39"/>
        <end position="281"/>
    </location>
</feature>
<dbReference type="SUPFAM" id="SSF56317">
    <property type="entry name" value="Carbon-nitrogen hydrolase"/>
    <property type="match status" value="1"/>
</dbReference>
<dbReference type="EMBL" id="LRQV01000039">
    <property type="protein sequence ID" value="KXK61528.1"/>
    <property type="molecule type" value="Genomic_DNA"/>
</dbReference>
<dbReference type="Pfam" id="PF00795">
    <property type="entry name" value="CN_hydrolase"/>
    <property type="match status" value="1"/>
</dbReference>
<dbReference type="AlphaFoldDB" id="A0A136PSW3"/>
<evidence type="ECO:0000259" key="3">
    <source>
        <dbReference type="PROSITE" id="PS50263"/>
    </source>
</evidence>
<dbReference type="PANTHER" id="PTHR43674">
    <property type="entry name" value="NITRILASE C965.09-RELATED"/>
    <property type="match status" value="1"/>
</dbReference>
<dbReference type="CDD" id="cd07197">
    <property type="entry name" value="nitrilase"/>
    <property type="match status" value="1"/>
</dbReference>
<dbReference type="Proteomes" id="UP000070620">
    <property type="component" value="Unassembled WGS sequence"/>
</dbReference>
<organism evidence="4 5">
    <name type="scientific">Micromonospora rosaria</name>
    <dbReference type="NCBI Taxonomy" id="47874"/>
    <lineage>
        <taxon>Bacteria</taxon>
        <taxon>Bacillati</taxon>
        <taxon>Actinomycetota</taxon>
        <taxon>Actinomycetes</taxon>
        <taxon>Micromonosporales</taxon>
        <taxon>Micromonosporaceae</taxon>
        <taxon>Micromonospora</taxon>
    </lineage>
</organism>
<dbReference type="Gene3D" id="3.60.110.10">
    <property type="entry name" value="Carbon-nitrogen hydrolase"/>
    <property type="match status" value="1"/>
</dbReference>
<keyword evidence="5" id="KW-1185">Reference proteome</keyword>
<accession>A0A136PSW3</accession>
<dbReference type="OrthoDB" id="4532287at2"/>
<keyword evidence="1" id="KW-0378">Hydrolase</keyword>
<evidence type="ECO:0000256" key="1">
    <source>
        <dbReference type="ARBA" id="ARBA00022801"/>
    </source>
</evidence>
<evidence type="ECO:0000313" key="4">
    <source>
        <dbReference type="EMBL" id="KXK61528.1"/>
    </source>
</evidence>
<evidence type="ECO:0000313" key="5">
    <source>
        <dbReference type="Proteomes" id="UP000070620"/>
    </source>
</evidence>
<dbReference type="PROSITE" id="PS50263">
    <property type="entry name" value="CN_HYDROLASE"/>
    <property type="match status" value="1"/>
</dbReference>
<dbReference type="GO" id="GO:0016811">
    <property type="term" value="F:hydrolase activity, acting on carbon-nitrogen (but not peptide) bonds, in linear amides"/>
    <property type="evidence" value="ECO:0007669"/>
    <property type="project" value="TreeGrafter"/>
</dbReference>
<sequence>MSTPAAARVDVPADPTSPGATHTAPTAPVGLRAAPVAPIRVAAGQATLVPLDVPANVATAARLVARAGDAGAALLVLPELFLTGYDLPAIVGQPRRYPLRPDDSRLDVLAAACARARTAAVVGAATHDPERGTLHISAVVLGRDGARLGRYDKQHLDPAERAAGFTPGRAGCTLALDGWRLGLGICWDASFPGHALAAGLDGCQAYLVSAMFDRGAGVRKRALLGPARAWDNAGYVVVANHCARSGPYVGCGGSGGWGPDGTLLADAGLDDPGLAVVPLEPAAVAEARAGDLPLADPSVDARPGPRELITVA</sequence>
<gene>
    <name evidence="4" type="ORF">AWW66_13145</name>
</gene>
<feature type="region of interest" description="Disordered" evidence="2">
    <location>
        <begin position="1"/>
        <end position="27"/>
    </location>
</feature>
<dbReference type="InterPro" id="IPR036526">
    <property type="entry name" value="C-N_Hydrolase_sf"/>
</dbReference>
<reference evidence="4 5" key="1">
    <citation type="submission" date="2016-01" db="EMBL/GenBank/DDBJ databases">
        <title>Whole genome sequence and analysis of Micromonospora rosaria DSM 803, which can produce antibacterial substance rosamicin.</title>
        <authorList>
            <person name="Yang H."/>
            <person name="He X."/>
            <person name="Zhu D."/>
        </authorList>
    </citation>
    <scope>NUCLEOTIDE SEQUENCE [LARGE SCALE GENOMIC DNA]</scope>
    <source>
        <strain evidence="4 5">DSM 803</strain>
    </source>
</reference>
<dbReference type="InterPro" id="IPR050345">
    <property type="entry name" value="Aliph_Amidase/BUP"/>
</dbReference>
<evidence type="ECO:0000256" key="2">
    <source>
        <dbReference type="SAM" id="MobiDB-lite"/>
    </source>
</evidence>
<dbReference type="PANTHER" id="PTHR43674:SF2">
    <property type="entry name" value="BETA-UREIDOPROPIONASE"/>
    <property type="match status" value="1"/>
</dbReference>
<protein>
    <recommendedName>
        <fullName evidence="3">CN hydrolase domain-containing protein</fullName>
    </recommendedName>
</protein>
<dbReference type="RefSeq" id="WP_083978460.1">
    <property type="nucleotide sequence ID" value="NZ_JBIUBN010000013.1"/>
</dbReference>
<comment type="caution">
    <text evidence="4">The sequence shown here is derived from an EMBL/GenBank/DDBJ whole genome shotgun (WGS) entry which is preliminary data.</text>
</comment>
<name>A0A136PSW3_9ACTN</name>